<sequence length="234" mass="24962">MLGITVIILLLLTGMSSSGLTDDNESISADQTASSVKAGDTAIIHMIQMATGPVLATETDEEFEGSWAFNTEGGYDDDWFDPYDIGSGPMDIGSGPIDIGYDPFGIGTGGYDPYNTAVYGPEPSIFPVSKSGISIPPILDITQGLGSVPGGYTDVIDAFGQLFKNYPVKPKKPPVKTPTTSPVPQPSGFDCVLGICDCTGYQIYCQPNYVIHHEDAGMWKARCCGNYNNPFGRY</sequence>
<proteinExistence type="predicted"/>
<gene>
    <name evidence="1" type="ordered locus">Mhun_1970</name>
</gene>
<dbReference type="AlphaFoldDB" id="Q2FM83"/>
<name>Q2FM83_METHJ</name>
<evidence type="ECO:0000313" key="1">
    <source>
        <dbReference type="EMBL" id="ABD41680.1"/>
    </source>
</evidence>
<organism evidence="1 2">
    <name type="scientific">Methanospirillum hungatei JF-1 (strain ATCC 27890 / DSM 864 / NBRC 100397 / JF-1)</name>
    <dbReference type="NCBI Taxonomy" id="323259"/>
    <lineage>
        <taxon>Archaea</taxon>
        <taxon>Methanobacteriati</taxon>
        <taxon>Methanobacteriota</taxon>
        <taxon>Stenosarchaea group</taxon>
        <taxon>Methanomicrobia</taxon>
        <taxon>Methanomicrobiales</taxon>
        <taxon>Methanospirillaceae</taxon>
        <taxon>Methanospirillum</taxon>
    </lineage>
</organism>
<dbReference type="KEGG" id="mhu:Mhun_1970"/>
<dbReference type="EMBL" id="CP000254">
    <property type="protein sequence ID" value="ABD41680.1"/>
    <property type="molecule type" value="Genomic_DNA"/>
</dbReference>
<dbReference type="STRING" id="323259.Mhun_1970"/>
<reference evidence="2" key="1">
    <citation type="journal article" date="2016" name="Stand. Genomic Sci.">
        <title>Complete genome sequence of Methanospirillum hungatei type strain JF1.</title>
        <authorList>
            <person name="Gunsalus R.P."/>
            <person name="Cook L.E."/>
            <person name="Crable B."/>
            <person name="Rohlin L."/>
            <person name="McDonald E."/>
            <person name="Mouttaki H."/>
            <person name="Sieber J.R."/>
            <person name="Poweleit N."/>
            <person name="Zhou H."/>
            <person name="Lapidus A.L."/>
            <person name="Daligault H.E."/>
            <person name="Land M."/>
            <person name="Gilna P."/>
            <person name="Ivanova N."/>
            <person name="Kyrpides N."/>
            <person name="Culley D.E."/>
            <person name="McInerney M.J."/>
        </authorList>
    </citation>
    <scope>NUCLEOTIDE SEQUENCE [LARGE SCALE GENOMIC DNA]</scope>
    <source>
        <strain evidence="2">ATCC 27890 / DSM 864 / NBRC 100397 / JF-1</strain>
    </source>
</reference>
<dbReference type="InParanoid" id="Q2FM83"/>
<evidence type="ECO:0000313" key="2">
    <source>
        <dbReference type="Proteomes" id="UP000001941"/>
    </source>
</evidence>
<dbReference type="Proteomes" id="UP000001941">
    <property type="component" value="Chromosome"/>
</dbReference>
<dbReference type="HOGENOM" id="CLU_1182883_0_0_2"/>
<keyword evidence="2" id="KW-1185">Reference proteome</keyword>
<protein>
    <submittedName>
        <fullName evidence="1">Uncharacterized protein</fullName>
    </submittedName>
</protein>
<dbReference type="EnsemblBacteria" id="ABD41680">
    <property type="protein sequence ID" value="ABD41680"/>
    <property type="gene ID" value="Mhun_1970"/>
</dbReference>
<accession>Q2FM83</accession>